<accession>A0A1I5WVL7</accession>
<dbReference type="STRING" id="1121869.SAMN03084138_04447"/>
<evidence type="ECO:0000256" key="1">
    <source>
        <dbReference type="ARBA" id="ARBA00000830"/>
    </source>
</evidence>
<reference evidence="5 6" key="1">
    <citation type="submission" date="2016-10" db="EMBL/GenBank/DDBJ databases">
        <authorList>
            <person name="de Groot N.N."/>
        </authorList>
    </citation>
    <scope>NUCLEOTIDE SEQUENCE [LARGE SCALE GENOMIC DNA]</scope>
    <source>
        <strain evidence="5 6">DSM 15893</strain>
    </source>
</reference>
<dbReference type="Pfam" id="PF13419">
    <property type="entry name" value="HAD_2"/>
    <property type="match status" value="1"/>
</dbReference>
<dbReference type="Proteomes" id="UP000182692">
    <property type="component" value="Unassembled WGS sequence"/>
</dbReference>
<dbReference type="NCBIfam" id="TIGR01509">
    <property type="entry name" value="HAD-SF-IA-v3"/>
    <property type="match status" value="1"/>
</dbReference>
<dbReference type="RefSeq" id="WP_017014981.1">
    <property type="nucleotide sequence ID" value="NZ_FOWR01000053.1"/>
</dbReference>
<gene>
    <name evidence="5" type="ORF">SAMN03084138_04447</name>
</gene>
<dbReference type="GO" id="GO:0006281">
    <property type="term" value="P:DNA repair"/>
    <property type="evidence" value="ECO:0007669"/>
    <property type="project" value="TreeGrafter"/>
</dbReference>
<dbReference type="SUPFAM" id="SSF56784">
    <property type="entry name" value="HAD-like"/>
    <property type="match status" value="1"/>
</dbReference>
<dbReference type="InterPro" id="IPR023198">
    <property type="entry name" value="PGP-like_dom2"/>
</dbReference>
<dbReference type="NCBIfam" id="TIGR01549">
    <property type="entry name" value="HAD-SF-IA-v1"/>
    <property type="match status" value="1"/>
</dbReference>
<evidence type="ECO:0000256" key="4">
    <source>
        <dbReference type="ARBA" id="ARBA00013078"/>
    </source>
</evidence>
<sequence length="249" mass="27091">MLSVDGVKAVCFELDGTLVDTAADIRYAAEEMLKDIGLPCLNAEHVSDWMGDGTDKLIHRILSRQIDGSVPDPIFRLGSALFLKAYQRRQHATATLYEGVESLLRQLTRKKIPAVLVTNQSTFHANEILTVLGIRNHFTSVLGRDALQEPKPSPDGLLEAALLLGLKPEQLLMVGGSVNDVNAARAVGCPVVCVNYGYNYGVDIRFSAPDSVVTSISDIATCFDSGKSKVNASRTRHAARKLKSVNEKR</sequence>
<protein>
    <recommendedName>
        <fullName evidence="4">phosphoglycolate phosphatase</fullName>
        <ecNumber evidence="4">3.1.3.18</ecNumber>
    </recommendedName>
</protein>
<comment type="similarity">
    <text evidence="3">Belongs to the HAD-like hydrolase superfamily. CbbY/CbbZ/Gph/YieH family.</text>
</comment>
<dbReference type="EMBL" id="FOWR01000053">
    <property type="protein sequence ID" value="SFQ23671.1"/>
    <property type="molecule type" value="Genomic_DNA"/>
</dbReference>
<organism evidence="5 6">
    <name type="scientific">Enterovibrio norvegicus DSM 15893</name>
    <dbReference type="NCBI Taxonomy" id="1121869"/>
    <lineage>
        <taxon>Bacteria</taxon>
        <taxon>Pseudomonadati</taxon>
        <taxon>Pseudomonadota</taxon>
        <taxon>Gammaproteobacteria</taxon>
        <taxon>Vibrionales</taxon>
        <taxon>Vibrionaceae</taxon>
        <taxon>Enterovibrio</taxon>
    </lineage>
</organism>
<dbReference type="Gene3D" id="3.40.50.1000">
    <property type="entry name" value="HAD superfamily/HAD-like"/>
    <property type="match status" value="1"/>
</dbReference>
<dbReference type="PRINTS" id="PR00413">
    <property type="entry name" value="HADHALOGNASE"/>
</dbReference>
<dbReference type="InterPro" id="IPR036412">
    <property type="entry name" value="HAD-like_sf"/>
</dbReference>
<name>A0A1I5WVL7_9GAMM</name>
<comment type="pathway">
    <text evidence="2">Organic acid metabolism; glycolate biosynthesis; glycolate from 2-phosphoglycolate: step 1/1.</text>
</comment>
<evidence type="ECO:0000313" key="6">
    <source>
        <dbReference type="Proteomes" id="UP000182692"/>
    </source>
</evidence>
<dbReference type="GeneID" id="35869877"/>
<dbReference type="PANTHER" id="PTHR43434:SF1">
    <property type="entry name" value="PHOSPHOGLYCOLATE PHOSPHATASE"/>
    <property type="match status" value="1"/>
</dbReference>
<dbReference type="InterPro" id="IPR006439">
    <property type="entry name" value="HAD-SF_hydro_IA"/>
</dbReference>
<dbReference type="InterPro" id="IPR041492">
    <property type="entry name" value="HAD_2"/>
</dbReference>
<dbReference type="AlphaFoldDB" id="A0A1I5WVL7"/>
<proteinExistence type="inferred from homology"/>
<dbReference type="GO" id="GO:0005829">
    <property type="term" value="C:cytosol"/>
    <property type="evidence" value="ECO:0007669"/>
    <property type="project" value="TreeGrafter"/>
</dbReference>
<evidence type="ECO:0000313" key="5">
    <source>
        <dbReference type="EMBL" id="SFQ23671.1"/>
    </source>
</evidence>
<dbReference type="InterPro" id="IPR050155">
    <property type="entry name" value="HAD-like_hydrolase_sf"/>
</dbReference>
<dbReference type="GO" id="GO:0008967">
    <property type="term" value="F:phosphoglycolate phosphatase activity"/>
    <property type="evidence" value="ECO:0007669"/>
    <property type="project" value="UniProtKB-EC"/>
</dbReference>
<dbReference type="OrthoDB" id="9776368at2"/>
<dbReference type="PANTHER" id="PTHR43434">
    <property type="entry name" value="PHOSPHOGLYCOLATE PHOSPHATASE"/>
    <property type="match status" value="1"/>
</dbReference>
<comment type="catalytic activity">
    <reaction evidence="1">
        <text>2-phosphoglycolate + H2O = glycolate + phosphate</text>
        <dbReference type="Rhea" id="RHEA:14369"/>
        <dbReference type="ChEBI" id="CHEBI:15377"/>
        <dbReference type="ChEBI" id="CHEBI:29805"/>
        <dbReference type="ChEBI" id="CHEBI:43474"/>
        <dbReference type="ChEBI" id="CHEBI:58033"/>
        <dbReference type="EC" id="3.1.3.18"/>
    </reaction>
</comment>
<evidence type="ECO:0000256" key="3">
    <source>
        <dbReference type="ARBA" id="ARBA00006171"/>
    </source>
</evidence>
<evidence type="ECO:0000256" key="2">
    <source>
        <dbReference type="ARBA" id="ARBA00004818"/>
    </source>
</evidence>
<dbReference type="Gene3D" id="1.10.150.240">
    <property type="entry name" value="Putative phosphatase, domain 2"/>
    <property type="match status" value="1"/>
</dbReference>
<dbReference type="EC" id="3.1.3.18" evidence="4"/>
<dbReference type="InterPro" id="IPR023214">
    <property type="entry name" value="HAD_sf"/>
</dbReference>